<dbReference type="InterPro" id="IPR054293">
    <property type="entry name" value="DUF7029"/>
</dbReference>
<accession>A0AAV9GG45</accession>
<evidence type="ECO:0000256" key="1">
    <source>
        <dbReference type="SAM" id="SignalP"/>
    </source>
</evidence>
<keyword evidence="1" id="KW-0732">Signal</keyword>
<sequence>MSSLFSAGLMLAFIFHTAIGATPLDSARPKALVLKPLRGIRRGSERRDVDRRALLDLRTEETFHWSDENGLVMAQFRVVAPGTTENIVNLERMIDDGAIQGIECPPAGSGRGSLNITFTESPDLQHALNVWQWVDQKPQHRFTAVLGPEDCASPPNPVAEEGARTIYDVSSLSYPGNGNTVMLDAQQTTWKDVIHTFDLTIGKPTLGSSPSDLQGRDLFGDIVDTVGDGIDMLTSAAAPIVASATKAAGAVASAVADALPPIDPTINFVVPLDAQLSGKNTSFSNITLTCLNCSITGAFAFTARFRVDKGDFQEASLQLKTSSPFKAHAQINIQTDRNLTVPAISTSIPIFQRDFQTVILPGILELGPRYEIGLGVEVDALVGDLEITAGGTATVPADSVVKIDMLSQSDDGAFDLTGWTVDFASDDATYAGFRGAKVTTSLRPAVAMVMNLLGLGGVEAEVFAKTPFVTGTFKEIRSDDCSACGGFEEGMQGDFGLGAFFGARIRAKVGKGLASAPIPIRKFTFFEKEVPVGTYERTANGAQDKGDIESYSINLDPPKATLPLEILLLVAIYSDQL</sequence>
<dbReference type="InterPro" id="IPR055647">
    <property type="entry name" value="DUF7223"/>
</dbReference>
<proteinExistence type="predicted"/>
<gene>
    <name evidence="4" type="ORF">QBC34DRAFT_469971</name>
</gene>
<dbReference type="Pfam" id="PF23865">
    <property type="entry name" value="DUF7223"/>
    <property type="match status" value="1"/>
</dbReference>
<dbReference type="Pfam" id="PF22974">
    <property type="entry name" value="DUF7029"/>
    <property type="match status" value="1"/>
</dbReference>
<keyword evidence="5" id="KW-1185">Reference proteome</keyword>
<reference evidence="4" key="2">
    <citation type="submission" date="2023-05" db="EMBL/GenBank/DDBJ databases">
        <authorList>
            <consortium name="Lawrence Berkeley National Laboratory"/>
            <person name="Steindorff A."/>
            <person name="Hensen N."/>
            <person name="Bonometti L."/>
            <person name="Westerberg I."/>
            <person name="Brannstrom I.O."/>
            <person name="Guillou S."/>
            <person name="Cros-Aarteil S."/>
            <person name="Calhoun S."/>
            <person name="Haridas S."/>
            <person name="Kuo A."/>
            <person name="Mondo S."/>
            <person name="Pangilinan J."/>
            <person name="Riley R."/>
            <person name="Labutti K."/>
            <person name="Andreopoulos B."/>
            <person name="Lipzen A."/>
            <person name="Chen C."/>
            <person name="Yanf M."/>
            <person name="Daum C."/>
            <person name="Ng V."/>
            <person name="Clum A."/>
            <person name="Ohm R."/>
            <person name="Martin F."/>
            <person name="Silar P."/>
            <person name="Natvig D."/>
            <person name="Lalanne C."/>
            <person name="Gautier V."/>
            <person name="Ament-Velasquez S.L."/>
            <person name="Kruys A."/>
            <person name="Hutchinson M.I."/>
            <person name="Powell A.J."/>
            <person name="Barry K."/>
            <person name="Miller A.N."/>
            <person name="Grigoriev I.V."/>
            <person name="Debuchy R."/>
            <person name="Gladieux P."/>
            <person name="Thoren M.H."/>
            <person name="Johannesson H."/>
        </authorList>
    </citation>
    <scope>NUCLEOTIDE SEQUENCE</scope>
    <source>
        <strain evidence="4">PSN243</strain>
    </source>
</reference>
<organism evidence="4 5">
    <name type="scientific">Podospora aff. communis PSN243</name>
    <dbReference type="NCBI Taxonomy" id="3040156"/>
    <lineage>
        <taxon>Eukaryota</taxon>
        <taxon>Fungi</taxon>
        <taxon>Dikarya</taxon>
        <taxon>Ascomycota</taxon>
        <taxon>Pezizomycotina</taxon>
        <taxon>Sordariomycetes</taxon>
        <taxon>Sordariomycetidae</taxon>
        <taxon>Sordariales</taxon>
        <taxon>Podosporaceae</taxon>
        <taxon>Podospora</taxon>
    </lineage>
</organism>
<protein>
    <submittedName>
        <fullName evidence="4">Uncharacterized protein</fullName>
    </submittedName>
</protein>
<dbReference type="AlphaFoldDB" id="A0AAV9GG45"/>
<evidence type="ECO:0000259" key="2">
    <source>
        <dbReference type="Pfam" id="PF22974"/>
    </source>
</evidence>
<feature type="signal peptide" evidence="1">
    <location>
        <begin position="1"/>
        <end position="20"/>
    </location>
</feature>
<evidence type="ECO:0000259" key="3">
    <source>
        <dbReference type="Pfam" id="PF23865"/>
    </source>
</evidence>
<evidence type="ECO:0000313" key="5">
    <source>
        <dbReference type="Proteomes" id="UP001321760"/>
    </source>
</evidence>
<comment type="caution">
    <text evidence="4">The sequence shown here is derived from an EMBL/GenBank/DDBJ whole genome shotgun (WGS) entry which is preliminary data.</text>
</comment>
<feature type="domain" description="DUF7029" evidence="2">
    <location>
        <begin position="82"/>
        <end position="198"/>
    </location>
</feature>
<feature type="domain" description="DUF7223" evidence="3">
    <location>
        <begin position="284"/>
        <end position="529"/>
    </location>
</feature>
<reference evidence="4" key="1">
    <citation type="journal article" date="2023" name="Mol. Phylogenet. Evol.">
        <title>Genome-scale phylogeny and comparative genomics of the fungal order Sordariales.</title>
        <authorList>
            <person name="Hensen N."/>
            <person name="Bonometti L."/>
            <person name="Westerberg I."/>
            <person name="Brannstrom I.O."/>
            <person name="Guillou S."/>
            <person name="Cros-Aarteil S."/>
            <person name="Calhoun S."/>
            <person name="Haridas S."/>
            <person name="Kuo A."/>
            <person name="Mondo S."/>
            <person name="Pangilinan J."/>
            <person name="Riley R."/>
            <person name="LaButti K."/>
            <person name="Andreopoulos B."/>
            <person name="Lipzen A."/>
            <person name="Chen C."/>
            <person name="Yan M."/>
            <person name="Daum C."/>
            <person name="Ng V."/>
            <person name="Clum A."/>
            <person name="Steindorff A."/>
            <person name="Ohm R.A."/>
            <person name="Martin F."/>
            <person name="Silar P."/>
            <person name="Natvig D.O."/>
            <person name="Lalanne C."/>
            <person name="Gautier V."/>
            <person name="Ament-Velasquez S.L."/>
            <person name="Kruys A."/>
            <person name="Hutchinson M.I."/>
            <person name="Powell A.J."/>
            <person name="Barry K."/>
            <person name="Miller A.N."/>
            <person name="Grigoriev I.V."/>
            <person name="Debuchy R."/>
            <person name="Gladieux P."/>
            <person name="Hiltunen Thoren M."/>
            <person name="Johannesson H."/>
        </authorList>
    </citation>
    <scope>NUCLEOTIDE SEQUENCE</scope>
    <source>
        <strain evidence="4">PSN243</strain>
    </source>
</reference>
<dbReference type="EMBL" id="MU865958">
    <property type="protein sequence ID" value="KAK4446242.1"/>
    <property type="molecule type" value="Genomic_DNA"/>
</dbReference>
<name>A0AAV9GG45_9PEZI</name>
<dbReference type="Proteomes" id="UP001321760">
    <property type="component" value="Unassembled WGS sequence"/>
</dbReference>
<feature type="chain" id="PRO_5044012632" evidence="1">
    <location>
        <begin position="21"/>
        <end position="577"/>
    </location>
</feature>
<evidence type="ECO:0000313" key="4">
    <source>
        <dbReference type="EMBL" id="KAK4446242.1"/>
    </source>
</evidence>